<dbReference type="Gene3D" id="3.10.620.30">
    <property type="match status" value="1"/>
</dbReference>
<evidence type="ECO:0008006" key="3">
    <source>
        <dbReference type="Google" id="ProtNLM"/>
    </source>
</evidence>
<reference evidence="1 2" key="1">
    <citation type="submission" date="2016-11" db="EMBL/GenBank/DDBJ databases">
        <title>Tenacibaculum sp. LPB0136, isolated from marine environment.</title>
        <authorList>
            <person name="Kim E."/>
            <person name="Yi H."/>
        </authorList>
    </citation>
    <scope>NUCLEOTIDE SEQUENCE [LARGE SCALE GENOMIC DNA]</scope>
    <source>
        <strain evidence="1 2">LPB0136</strain>
    </source>
</reference>
<keyword evidence="2" id="KW-1185">Reference proteome</keyword>
<dbReference type="AlphaFoldDB" id="A0A1L3JMY9"/>
<name>A0A1L3JMY9_9FLAO</name>
<dbReference type="EMBL" id="CP018155">
    <property type="protein sequence ID" value="APG66454.1"/>
    <property type="molecule type" value="Genomic_DNA"/>
</dbReference>
<evidence type="ECO:0000313" key="1">
    <source>
        <dbReference type="EMBL" id="APG66454.1"/>
    </source>
</evidence>
<proteinExistence type="predicted"/>
<protein>
    <recommendedName>
        <fullName evidence="3">DUF3857 domain-containing protein</fullName>
    </recommendedName>
</protein>
<accession>A0A1L3JMY9</accession>
<dbReference type="Gene3D" id="2.60.40.3140">
    <property type="match status" value="1"/>
</dbReference>
<dbReference type="Proteomes" id="UP000181898">
    <property type="component" value="Chromosome"/>
</dbReference>
<sequence>MKKITCLLFLTVFVGFSQQEKSQKIGQVTKDELKMTLYEKDSTANAVVLYEHANVYIDPKNKFQFRTDYYFRIKLFNKESFDLADIEIPFYKKEKLLEIKAVTYNLEEDFIKKKFVGDSKIFTTQRNESWKETKFTLPNLKNGSVIEYVYSVLSPYPQIDDWNFQSSIPKIKSEFDIAILGNYKYNIRVIGFKALDKSDSSIKKGCLYIPGIGNGNCLLSSFGMNNVPAFKEEDYMLNKKNFMSRLVFDLISYTAVDGSKTNYTKTWKNADRTLRVFLLDKQTSKKNYFKKNLPKDILTIENELDKAKKVYSHIQEKLNWNEKYWTREDLKIKKVYEEGSGSVDAINLILYNSLQAANIESYLVALSTRNNGLPTKLFPVVNDFNYILVKVIINGESFFVDASNKNLAFGQIPFKCINGDGRVLDFKKGSYWEELKSSIKSIINTRVKLEFNESNNLIGNIDVTKKGYFASDEREKLSDINEEEYLDNFESENTSLEVDDYLSTNLENNNIKLKQSFKVLIENDNDNNIINFNPFFYGKISTNPFKLNERYYPVDYGYKRSFTYNLKIEMPEKYEVLNLPKEKTLALPNKGGIIIFKCNYKDNAINIYLKYSVNKKIYSKDEYHYLKEFYNQLIQIQNGTIKLKTL</sequence>
<gene>
    <name evidence="1" type="ORF">LPB136_08025</name>
</gene>
<organism evidence="1 2">
    <name type="scientific">Tenacibaculum todarodis</name>
    <dbReference type="NCBI Taxonomy" id="1850252"/>
    <lineage>
        <taxon>Bacteria</taxon>
        <taxon>Pseudomonadati</taxon>
        <taxon>Bacteroidota</taxon>
        <taxon>Flavobacteriia</taxon>
        <taxon>Flavobacteriales</taxon>
        <taxon>Flavobacteriaceae</taxon>
        <taxon>Tenacibaculum</taxon>
    </lineage>
</organism>
<evidence type="ECO:0000313" key="2">
    <source>
        <dbReference type="Proteomes" id="UP000181898"/>
    </source>
</evidence>
<dbReference type="KEGG" id="ten:LPB136_08025"/>
<dbReference type="Gene3D" id="2.60.120.1130">
    <property type="match status" value="1"/>
</dbReference>
<dbReference type="STRING" id="1850252.LPB136_08025"/>